<dbReference type="AlphaFoldDB" id="A0A178FMS0"/>
<evidence type="ECO:0000313" key="2">
    <source>
        <dbReference type="EMBL" id="OAL72863.1"/>
    </source>
</evidence>
<gene>
    <name evidence="2" type="ORF">A7D00_2636</name>
</gene>
<name>A0A178FMS0_TRIVO</name>
<accession>A0A178FMS0</accession>
<feature type="region of interest" description="Disordered" evidence="1">
    <location>
        <begin position="1"/>
        <end position="31"/>
    </location>
</feature>
<evidence type="ECO:0000313" key="3">
    <source>
        <dbReference type="Proteomes" id="UP000243519"/>
    </source>
</evidence>
<dbReference type="EMBL" id="LHPN01000003">
    <property type="protein sequence ID" value="OAL72863.1"/>
    <property type="molecule type" value="Genomic_DNA"/>
</dbReference>
<dbReference type="Proteomes" id="UP000243519">
    <property type="component" value="Unassembled WGS sequence"/>
</dbReference>
<dbReference type="OrthoDB" id="5405654at2759"/>
<feature type="region of interest" description="Disordered" evidence="1">
    <location>
        <begin position="144"/>
        <end position="206"/>
    </location>
</feature>
<sequence>MAPTAKPTLAPLKTSKSPTFPSELHDSPLFSGKTESIKQEDFLRTPITPPTAYTDFLKTVTPIVASPSSSKDKSFDLTHCGIDHLFTSCSTSPLPVSYTHLDVYKRQHSSTATSPYFCNCSNSCRKSPTVASITSSPVALHHHYRSSDRVRKTPTSAKPLRISAPSPKLTSPSFDSPRCCSARSPLPPPDWITESTARQTETPRCSSCSRPISVRHVITRTITYKRTALEPAPKGKRRKADE</sequence>
<reference evidence="2 3" key="1">
    <citation type="submission" date="2016-05" db="EMBL/GenBank/DDBJ databases">
        <title>Genome sequencing of Trichophyton violaceum CMCC(F)T3l isolated from hair.</title>
        <authorList>
            <person name="Zhan P."/>
            <person name="Tao Y."/>
            <person name="Liu W."/>
        </authorList>
    </citation>
    <scope>NUCLEOTIDE SEQUENCE [LARGE SCALE GENOMIC DNA]</scope>
    <source>
        <strain evidence="3">CMCC(F)T3l</strain>
    </source>
</reference>
<dbReference type="PANTHER" id="PTHR42053">
    <property type="match status" value="1"/>
</dbReference>
<evidence type="ECO:0000256" key="1">
    <source>
        <dbReference type="SAM" id="MobiDB-lite"/>
    </source>
</evidence>
<feature type="compositionally biased region" description="Polar residues" evidence="1">
    <location>
        <begin position="193"/>
        <end position="206"/>
    </location>
</feature>
<comment type="caution">
    <text evidence="2">The sequence shown here is derived from an EMBL/GenBank/DDBJ whole genome shotgun (WGS) entry which is preliminary data.</text>
</comment>
<organism evidence="2 3">
    <name type="scientific">Trichophyton violaceum</name>
    <dbReference type="NCBI Taxonomy" id="34388"/>
    <lineage>
        <taxon>Eukaryota</taxon>
        <taxon>Fungi</taxon>
        <taxon>Dikarya</taxon>
        <taxon>Ascomycota</taxon>
        <taxon>Pezizomycotina</taxon>
        <taxon>Eurotiomycetes</taxon>
        <taxon>Eurotiomycetidae</taxon>
        <taxon>Onygenales</taxon>
        <taxon>Arthrodermataceae</taxon>
        <taxon>Trichophyton</taxon>
    </lineage>
</organism>
<protein>
    <submittedName>
        <fullName evidence="2">Uncharacterized protein</fullName>
    </submittedName>
</protein>
<keyword evidence="3" id="KW-1185">Reference proteome</keyword>
<dbReference type="PANTHER" id="PTHR42053:SF2">
    <property type="match status" value="1"/>
</dbReference>
<proteinExistence type="predicted"/>